<dbReference type="AlphaFoldDB" id="A0A5C6PLY9"/>
<dbReference type="GO" id="GO:0004713">
    <property type="term" value="F:protein tyrosine kinase activity"/>
    <property type="evidence" value="ECO:0007669"/>
    <property type="project" value="TreeGrafter"/>
</dbReference>
<dbReference type="SMART" id="SM00220">
    <property type="entry name" value="S_TKc"/>
    <property type="match status" value="1"/>
</dbReference>
<dbReference type="GO" id="GO:0045944">
    <property type="term" value="P:positive regulation of transcription by RNA polymerase II"/>
    <property type="evidence" value="ECO:0007669"/>
    <property type="project" value="TreeGrafter"/>
</dbReference>
<keyword evidence="5" id="KW-0067">ATP-binding</keyword>
<accession>A0A5C6PLY9</accession>
<dbReference type="GO" id="GO:0003713">
    <property type="term" value="F:transcription coactivator activity"/>
    <property type="evidence" value="ECO:0007669"/>
    <property type="project" value="TreeGrafter"/>
</dbReference>
<evidence type="ECO:0000256" key="2">
    <source>
        <dbReference type="ARBA" id="ARBA00022679"/>
    </source>
</evidence>
<evidence type="ECO:0000313" key="7">
    <source>
        <dbReference type="EMBL" id="TWW80475.1"/>
    </source>
</evidence>
<keyword evidence="7" id="KW-0371">Homeobox</keyword>
<organism evidence="7 8">
    <name type="scientific">Takifugu flavidus</name>
    <name type="common">sansaifugu</name>
    <dbReference type="NCBI Taxonomy" id="433684"/>
    <lineage>
        <taxon>Eukaryota</taxon>
        <taxon>Metazoa</taxon>
        <taxon>Chordata</taxon>
        <taxon>Craniata</taxon>
        <taxon>Vertebrata</taxon>
        <taxon>Euteleostomi</taxon>
        <taxon>Actinopterygii</taxon>
        <taxon>Neopterygii</taxon>
        <taxon>Teleostei</taxon>
        <taxon>Neoteleostei</taxon>
        <taxon>Acanthomorphata</taxon>
        <taxon>Eupercaria</taxon>
        <taxon>Tetraodontiformes</taxon>
        <taxon>Tetradontoidea</taxon>
        <taxon>Tetraodontidae</taxon>
        <taxon>Takifugu</taxon>
    </lineage>
</organism>
<dbReference type="InterPro" id="IPR000719">
    <property type="entry name" value="Prot_kinase_dom"/>
</dbReference>
<dbReference type="GO" id="GO:0005524">
    <property type="term" value="F:ATP binding"/>
    <property type="evidence" value="ECO:0007669"/>
    <property type="project" value="UniProtKB-KW"/>
</dbReference>
<keyword evidence="8" id="KW-1185">Reference proteome</keyword>
<dbReference type="GO" id="GO:0004674">
    <property type="term" value="F:protein serine/threonine kinase activity"/>
    <property type="evidence" value="ECO:0007669"/>
    <property type="project" value="UniProtKB-KW"/>
</dbReference>
<evidence type="ECO:0000259" key="6">
    <source>
        <dbReference type="PROSITE" id="PS50011"/>
    </source>
</evidence>
<dbReference type="GO" id="GO:0016605">
    <property type="term" value="C:PML body"/>
    <property type="evidence" value="ECO:0007669"/>
    <property type="project" value="TreeGrafter"/>
</dbReference>
<dbReference type="InterPro" id="IPR050494">
    <property type="entry name" value="Ser_Thr_dual-spec_kinase"/>
</dbReference>
<keyword evidence="4 7" id="KW-0418">Kinase</keyword>
<evidence type="ECO:0000256" key="5">
    <source>
        <dbReference type="ARBA" id="ARBA00022840"/>
    </source>
</evidence>
<name>A0A5C6PLY9_9TELE</name>
<dbReference type="GO" id="GO:0007224">
    <property type="term" value="P:smoothened signaling pathway"/>
    <property type="evidence" value="ECO:0007669"/>
    <property type="project" value="TreeGrafter"/>
</dbReference>
<sequence>MREVTTLNKLQKLDVDKCNIVRFYTTFTDRGFNCLVFEHLDRSLYGFVKQRPFHHLLLKAISMIVQQLAAPLETLKSIGVMHCDISLPNVMLVNHEKEPFRVKLIDFGLAHEVSYVPQGSTIQKCNYRAPEVMLGLPLTEAIDMWSLGCLAVRLYLGVRLFPLLLPQHALLASAHLHPLVIHQCQNLHARSVVPSVVPETAHAGDTSLFLLHREVQSALLMSQLLQQGNSVNLLNCHIYLLEGLSPWNQDRAAAVTAEPSTLNQLPCVRAHCVNSNYEKVFGSKPFPGFSPPANYTGELIGVQYLLRQNNEPLQDMHPNSEETSQLLEELDVEEPKDADEGYFFILFFWGRWEATLADLMVSDPITEIQEAGQQ</sequence>
<dbReference type="GO" id="GO:0042771">
    <property type="term" value="P:intrinsic apoptotic signaling pathway in response to DNA damage by p53 class mediator"/>
    <property type="evidence" value="ECO:0007669"/>
    <property type="project" value="TreeGrafter"/>
</dbReference>
<comment type="caution">
    <text evidence="7">The sequence shown here is derived from an EMBL/GenBank/DDBJ whole genome shotgun (WGS) entry which is preliminary data.</text>
</comment>
<keyword evidence="7" id="KW-0238">DNA-binding</keyword>
<dbReference type="PROSITE" id="PS50011">
    <property type="entry name" value="PROTEIN_KINASE_DOM"/>
    <property type="match status" value="1"/>
</dbReference>
<dbReference type="PANTHER" id="PTHR24058">
    <property type="entry name" value="DUAL SPECIFICITY PROTEIN KINASE"/>
    <property type="match status" value="1"/>
</dbReference>
<keyword evidence="1" id="KW-0723">Serine/threonine-protein kinase</keyword>
<dbReference type="PANTHER" id="PTHR24058:SF53">
    <property type="entry name" value="HOMEODOMAIN-INTERACTING PROTEIN KINASE 2"/>
    <property type="match status" value="1"/>
</dbReference>
<dbReference type="Gene3D" id="1.10.510.10">
    <property type="entry name" value="Transferase(Phosphotransferase) domain 1"/>
    <property type="match status" value="1"/>
</dbReference>
<keyword evidence="2" id="KW-0808">Transferase</keyword>
<gene>
    <name evidence="7" type="ORF">D4764_01G0002900</name>
</gene>
<dbReference type="Pfam" id="PF00069">
    <property type="entry name" value="Pkinase"/>
    <property type="match status" value="1"/>
</dbReference>
<protein>
    <submittedName>
        <fullName evidence="7">Homeodomain-interacting protein kinase 3</fullName>
    </submittedName>
</protein>
<reference evidence="7 8" key="1">
    <citation type="submission" date="2019-04" db="EMBL/GenBank/DDBJ databases">
        <title>Chromosome genome assembly for Takifugu flavidus.</title>
        <authorList>
            <person name="Xiao S."/>
        </authorList>
    </citation>
    <scope>NUCLEOTIDE SEQUENCE [LARGE SCALE GENOMIC DNA]</scope>
    <source>
        <strain evidence="7">HTHZ2018</strain>
        <tissue evidence="7">Muscle</tissue>
    </source>
</reference>
<dbReference type="InterPro" id="IPR011009">
    <property type="entry name" value="Kinase-like_dom_sf"/>
</dbReference>
<dbReference type="GO" id="GO:0005737">
    <property type="term" value="C:cytoplasm"/>
    <property type="evidence" value="ECO:0007669"/>
    <property type="project" value="TreeGrafter"/>
</dbReference>
<evidence type="ECO:0000313" key="8">
    <source>
        <dbReference type="Proteomes" id="UP000324091"/>
    </source>
</evidence>
<dbReference type="SUPFAM" id="SSF56112">
    <property type="entry name" value="Protein kinase-like (PK-like)"/>
    <property type="match status" value="1"/>
</dbReference>
<evidence type="ECO:0000256" key="3">
    <source>
        <dbReference type="ARBA" id="ARBA00022741"/>
    </source>
</evidence>
<evidence type="ECO:0000256" key="1">
    <source>
        <dbReference type="ARBA" id="ARBA00022527"/>
    </source>
</evidence>
<dbReference type="GO" id="GO:0003714">
    <property type="term" value="F:transcription corepressor activity"/>
    <property type="evidence" value="ECO:0007669"/>
    <property type="project" value="TreeGrafter"/>
</dbReference>
<proteinExistence type="predicted"/>
<dbReference type="EMBL" id="RHFK02000001">
    <property type="protein sequence ID" value="TWW80475.1"/>
    <property type="molecule type" value="Genomic_DNA"/>
</dbReference>
<dbReference type="GO" id="GO:0046332">
    <property type="term" value="F:SMAD binding"/>
    <property type="evidence" value="ECO:0007669"/>
    <property type="project" value="TreeGrafter"/>
</dbReference>
<dbReference type="Proteomes" id="UP000324091">
    <property type="component" value="Chromosome 1"/>
</dbReference>
<keyword evidence="3" id="KW-0547">Nucleotide-binding</keyword>
<dbReference type="GO" id="GO:0003677">
    <property type="term" value="F:DNA binding"/>
    <property type="evidence" value="ECO:0007669"/>
    <property type="project" value="UniProtKB-KW"/>
</dbReference>
<feature type="domain" description="Protein kinase" evidence="6">
    <location>
        <begin position="1"/>
        <end position="240"/>
    </location>
</feature>
<evidence type="ECO:0000256" key="4">
    <source>
        <dbReference type="ARBA" id="ARBA00022777"/>
    </source>
</evidence>